<dbReference type="NCBIfam" id="NF008314">
    <property type="entry name" value="PRK11102.1"/>
    <property type="match status" value="1"/>
</dbReference>
<accession>C9PNB3</accession>
<dbReference type="HOGENOM" id="CLU_001265_47_0_6"/>
<evidence type="ECO:0000256" key="7">
    <source>
        <dbReference type="ARBA" id="ARBA00023136"/>
    </source>
</evidence>
<dbReference type="InterPro" id="IPR020846">
    <property type="entry name" value="MFS_dom"/>
</dbReference>
<comment type="subcellular location">
    <subcellularLocation>
        <location evidence="8">Cell inner membrane</location>
        <topology evidence="8">Multi-pass membrane protein</topology>
    </subcellularLocation>
    <subcellularLocation>
        <location evidence="1">Cell membrane</location>
        <topology evidence="1">Multi-pass membrane protein</topology>
    </subcellularLocation>
</comment>
<keyword evidence="7 8" id="KW-0472">Membrane</keyword>
<feature type="transmembrane region" description="Helical" evidence="8">
    <location>
        <begin position="242"/>
        <end position="266"/>
    </location>
</feature>
<evidence type="ECO:0000259" key="9">
    <source>
        <dbReference type="PROSITE" id="PS50850"/>
    </source>
</evidence>
<dbReference type="Pfam" id="PF07690">
    <property type="entry name" value="MFS_1"/>
    <property type="match status" value="1"/>
</dbReference>
<dbReference type="PANTHER" id="PTHR23502">
    <property type="entry name" value="MAJOR FACILITATOR SUPERFAMILY"/>
    <property type="match status" value="1"/>
</dbReference>
<evidence type="ECO:0000256" key="4">
    <source>
        <dbReference type="ARBA" id="ARBA00022475"/>
    </source>
</evidence>
<feature type="transmembrane region" description="Helical" evidence="8">
    <location>
        <begin position="331"/>
        <end position="350"/>
    </location>
</feature>
<dbReference type="Proteomes" id="UP000005519">
    <property type="component" value="Unassembled WGS sequence"/>
</dbReference>
<name>C9PNB3_9PAST</name>
<dbReference type="FunFam" id="1.20.1720.10:FF:000005">
    <property type="entry name" value="Bcr/CflA family efflux transporter"/>
    <property type="match status" value="1"/>
</dbReference>
<keyword evidence="8" id="KW-0997">Cell inner membrane</keyword>
<dbReference type="GO" id="GO:0042910">
    <property type="term" value="F:xenobiotic transmembrane transporter activity"/>
    <property type="evidence" value="ECO:0007669"/>
    <property type="project" value="InterPro"/>
</dbReference>
<dbReference type="AlphaFoldDB" id="C9PNB3"/>
<dbReference type="NCBIfam" id="TIGR00710">
    <property type="entry name" value="efflux_Bcr_CflA"/>
    <property type="match status" value="1"/>
</dbReference>
<feature type="transmembrane region" description="Helical" evidence="8">
    <location>
        <begin position="162"/>
        <end position="181"/>
    </location>
</feature>
<feature type="transmembrane region" description="Helical" evidence="8">
    <location>
        <begin position="34"/>
        <end position="53"/>
    </location>
</feature>
<feature type="transmembrane region" description="Helical" evidence="8">
    <location>
        <begin position="73"/>
        <end position="92"/>
    </location>
</feature>
<dbReference type="OrthoDB" id="9814303at2"/>
<keyword evidence="5 8" id="KW-0812">Transmembrane</keyword>
<evidence type="ECO:0000256" key="3">
    <source>
        <dbReference type="ARBA" id="ARBA00022448"/>
    </source>
</evidence>
<dbReference type="InterPro" id="IPR036259">
    <property type="entry name" value="MFS_trans_sf"/>
</dbReference>
<dbReference type="GO" id="GO:0015385">
    <property type="term" value="F:sodium:proton antiporter activity"/>
    <property type="evidence" value="ECO:0007669"/>
    <property type="project" value="TreeGrafter"/>
</dbReference>
<dbReference type="InterPro" id="IPR011701">
    <property type="entry name" value="MFS"/>
</dbReference>
<feature type="transmembrane region" description="Helical" evidence="8">
    <location>
        <begin position="104"/>
        <end position="124"/>
    </location>
</feature>
<sequence length="431" mass="46667">MKPLKREDIVLFLNKKLIVSIKDDILIEQKPLKVGAIFIVTLGILSMLPPLGVDMYLPAFLLIAQDLNVTPEKVQHTLTFFAAGMAIGQLFWGPVGDSYGRKPIILLGVTISAIAALILTNIQSIGNFTALRFVQGFFGAAPVVLVGAILRDLFNKNELSKIMSSITLVFMLAPLLAPIIGGHLVSWFHWHSIFYVISFMGLLSCLLVLVLIPETHHKEKRIPLRLGVVGRNFLSLCKQKEVLGYMFASAFGFGGLFALITAGSIVYVGLYGVPVDQFGYFFMLNIGVMTIGSALNGKIVNKVGTETMLRVGLAIQFIAGIGLIMVSILDLGFWTMTCFLAIFAGQNPLISSNAMASILEKFPTMAGTANSMVGSVRFGTGAIVGSLVALMPMKTPAPMLLTMALCSIIGVSCYYFLTYRNLNKADGQAHD</sequence>
<dbReference type="STRING" id="667128.HMPREF0621_0487"/>
<keyword evidence="3 8" id="KW-0813">Transport</keyword>
<dbReference type="InterPro" id="IPR004812">
    <property type="entry name" value="Efflux_drug-R_Bcr/CmlA"/>
</dbReference>
<feature type="transmembrane region" description="Helical" evidence="8">
    <location>
        <begin position="397"/>
        <end position="417"/>
    </location>
</feature>
<evidence type="ECO:0000313" key="11">
    <source>
        <dbReference type="Proteomes" id="UP000005519"/>
    </source>
</evidence>
<feature type="transmembrane region" description="Helical" evidence="8">
    <location>
        <begin position="307"/>
        <end position="325"/>
    </location>
</feature>
<dbReference type="PROSITE" id="PS50850">
    <property type="entry name" value="MFS"/>
    <property type="match status" value="1"/>
</dbReference>
<evidence type="ECO:0000256" key="5">
    <source>
        <dbReference type="ARBA" id="ARBA00022692"/>
    </source>
</evidence>
<proteinExistence type="inferred from homology"/>
<feature type="transmembrane region" description="Helical" evidence="8">
    <location>
        <begin position="371"/>
        <end position="391"/>
    </location>
</feature>
<feature type="transmembrane region" description="Helical" evidence="8">
    <location>
        <begin position="130"/>
        <end position="150"/>
    </location>
</feature>
<dbReference type="GO" id="GO:0005886">
    <property type="term" value="C:plasma membrane"/>
    <property type="evidence" value="ECO:0007669"/>
    <property type="project" value="UniProtKB-SubCell"/>
</dbReference>
<comment type="caution">
    <text evidence="10">The sequence shown here is derived from an EMBL/GenBank/DDBJ whole genome shotgun (WGS) entry which is preliminary data.</text>
</comment>
<dbReference type="SUPFAM" id="SSF103473">
    <property type="entry name" value="MFS general substrate transporter"/>
    <property type="match status" value="1"/>
</dbReference>
<evidence type="ECO:0000256" key="1">
    <source>
        <dbReference type="ARBA" id="ARBA00004651"/>
    </source>
</evidence>
<dbReference type="PANTHER" id="PTHR23502:SF132">
    <property type="entry name" value="POLYAMINE TRANSPORTER 2-RELATED"/>
    <property type="match status" value="1"/>
</dbReference>
<keyword evidence="4" id="KW-1003">Cell membrane</keyword>
<evidence type="ECO:0000313" key="10">
    <source>
        <dbReference type="EMBL" id="EEX50900.1"/>
    </source>
</evidence>
<dbReference type="EMBL" id="ACZR01000005">
    <property type="protein sequence ID" value="EEX50900.1"/>
    <property type="molecule type" value="Genomic_DNA"/>
</dbReference>
<keyword evidence="6 8" id="KW-1133">Transmembrane helix</keyword>
<evidence type="ECO:0000256" key="2">
    <source>
        <dbReference type="ARBA" id="ARBA00006236"/>
    </source>
</evidence>
<dbReference type="GO" id="GO:1990961">
    <property type="term" value="P:xenobiotic detoxification by transmembrane export across the plasma membrane"/>
    <property type="evidence" value="ECO:0007669"/>
    <property type="project" value="InterPro"/>
</dbReference>
<feature type="transmembrane region" description="Helical" evidence="8">
    <location>
        <begin position="193"/>
        <end position="212"/>
    </location>
</feature>
<organism evidence="10 11">
    <name type="scientific">Pasteurella dagmatis ATCC 43325</name>
    <dbReference type="NCBI Taxonomy" id="667128"/>
    <lineage>
        <taxon>Bacteria</taxon>
        <taxon>Pseudomonadati</taxon>
        <taxon>Pseudomonadota</taxon>
        <taxon>Gammaproteobacteria</taxon>
        <taxon>Pasteurellales</taxon>
        <taxon>Pasteurellaceae</taxon>
        <taxon>Pasteurella</taxon>
    </lineage>
</organism>
<comment type="similarity">
    <text evidence="2 8">Belongs to the major facilitator superfamily. Bcr/CmlA family.</text>
</comment>
<evidence type="ECO:0000256" key="8">
    <source>
        <dbReference type="RuleBase" id="RU365088"/>
    </source>
</evidence>
<protein>
    <recommendedName>
        <fullName evidence="8">Bcr/CflA family efflux transporter</fullName>
    </recommendedName>
</protein>
<evidence type="ECO:0000256" key="6">
    <source>
        <dbReference type="ARBA" id="ARBA00022989"/>
    </source>
</evidence>
<dbReference type="CDD" id="cd17320">
    <property type="entry name" value="MFS_MdfA_MDR_like"/>
    <property type="match status" value="1"/>
</dbReference>
<keyword evidence="11" id="KW-1185">Reference proteome</keyword>
<reference evidence="10 11" key="1">
    <citation type="submission" date="2009-10" db="EMBL/GenBank/DDBJ databases">
        <authorList>
            <person name="Muzny D."/>
            <person name="Qin X."/>
            <person name="Deng J."/>
            <person name="Jiang H."/>
            <person name="Liu Y."/>
            <person name="Qu J."/>
            <person name="Song X.-Z."/>
            <person name="Zhang L."/>
            <person name="Thornton R."/>
            <person name="Coyle M."/>
            <person name="Francisco L."/>
            <person name="Jackson L."/>
            <person name="Javaid M."/>
            <person name="Korchina V."/>
            <person name="Kovar C."/>
            <person name="Mata R."/>
            <person name="Mathew T."/>
            <person name="Ngo R."/>
            <person name="Nguyen L."/>
            <person name="Nguyen N."/>
            <person name="Okwuonu G."/>
            <person name="Ongeri F."/>
            <person name="Pham C."/>
            <person name="Simmons D."/>
            <person name="Wilczek-Boney K."/>
            <person name="Hale W."/>
            <person name="Jakkamsetti A."/>
            <person name="Pham P."/>
            <person name="Ruth R."/>
            <person name="San Lucas F."/>
            <person name="Warren J."/>
            <person name="Zhang J."/>
            <person name="Zhao Z."/>
            <person name="Zhou C."/>
            <person name="Zhu D."/>
            <person name="Lee S."/>
            <person name="Bess C."/>
            <person name="Blankenburg K."/>
            <person name="Forbes L."/>
            <person name="Fu Q."/>
            <person name="Gubbala S."/>
            <person name="Hirani K."/>
            <person name="Jayaseelan J.C."/>
            <person name="Lara F."/>
            <person name="Munidasa M."/>
            <person name="Palculict T."/>
            <person name="Patil S."/>
            <person name="Pu L.-L."/>
            <person name="Saada N."/>
            <person name="Tang L."/>
            <person name="Weissenberger G."/>
            <person name="Zhu Y."/>
            <person name="Hemphill L."/>
            <person name="Shang Y."/>
            <person name="Youmans B."/>
            <person name="Ayvaz T."/>
            <person name="Ross M."/>
            <person name="Santibanez J."/>
            <person name="Aqrawi P."/>
            <person name="Gross S."/>
            <person name="Joshi V."/>
            <person name="Fowler G."/>
            <person name="Nazareth L."/>
            <person name="Reid J."/>
            <person name="Worley K."/>
            <person name="Petrosino J."/>
            <person name="Highlander S."/>
            <person name="Gibbs R."/>
        </authorList>
    </citation>
    <scope>NUCLEOTIDE SEQUENCE [LARGE SCALE GENOMIC DNA]</scope>
    <source>
        <strain evidence="10 11">ATCC 43325</strain>
    </source>
</reference>
<gene>
    <name evidence="10" type="primary">bcr</name>
    <name evidence="10" type="ORF">HMPREF0621_0487</name>
</gene>
<feature type="domain" description="Major facilitator superfamily (MFS) profile" evidence="9">
    <location>
        <begin position="38"/>
        <end position="422"/>
    </location>
</feature>
<dbReference type="Gene3D" id="1.20.1720.10">
    <property type="entry name" value="Multidrug resistance protein D"/>
    <property type="match status" value="1"/>
</dbReference>
<feature type="transmembrane region" description="Helical" evidence="8">
    <location>
        <begin position="278"/>
        <end position="295"/>
    </location>
</feature>